<dbReference type="InterPro" id="IPR008775">
    <property type="entry name" value="Phytyl_CoA_dOase-like"/>
</dbReference>
<dbReference type="AlphaFoldDB" id="A0A6N9YSD2"/>
<dbReference type="RefSeq" id="WP_163820652.1">
    <property type="nucleotide sequence ID" value="NZ_JAAGOB010000014.1"/>
</dbReference>
<feature type="region of interest" description="Disordered" evidence="1">
    <location>
        <begin position="246"/>
        <end position="266"/>
    </location>
</feature>
<sequence>MDIDTPYTLGPAAAKQFDDDGYIRLPGVLDADTIAAFEPEITSKVLELNTLHLPMAERSTYQKAFLQVANLWRHSELVRRFVFSARLARIAAELMGVDGVRLYHDQALYKETSGGITPWHADQYYWPLSTDRACTVWVPLQETPHEMGPLEFAAGSHRFEYGRDLPIGDESESALQTALAEQGFPVSSEPYALGDISYHQGWTFHRAGPNQTPTPRRVMTIIYIDADMTVSTPTNHHQEVDLTTWMPGASPGDVPNTELNPTLYHH</sequence>
<accession>A0A6N9YSD2</accession>
<dbReference type="Gene3D" id="2.60.120.620">
    <property type="entry name" value="q2cbj1_9rhob like domain"/>
    <property type="match status" value="1"/>
</dbReference>
<dbReference type="GO" id="GO:0016706">
    <property type="term" value="F:2-oxoglutarate-dependent dioxygenase activity"/>
    <property type="evidence" value="ECO:0007669"/>
    <property type="project" value="UniProtKB-ARBA"/>
</dbReference>
<name>A0A6N9YSD2_9ACTN</name>
<keyword evidence="2" id="KW-0560">Oxidoreductase</keyword>
<dbReference type="Pfam" id="PF05721">
    <property type="entry name" value="PhyH"/>
    <property type="match status" value="1"/>
</dbReference>
<comment type="caution">
    <text evidence="2">The sequence shown here is derived from an EMBL/GenBank/DDBJ whole genome shotgun (WGS) entry which is preliminary data.</text>
</comment>
<dbReference type="SUPFAM" id="SSF51197">
    <property type="entry name" value="Clavaminate synthase-like"/>
    <property type="match status" value="1"/>
</dbReference>
<dbReference type="GO" id="GO:0005506">
    <property type="term" value="F:iron ion binding"/>
    <property type="evidence" value="ECO:0007669"/>
    <property type="project" value="UniProtKB-ARBA"/>
</dbReference>
<dbReference type="EMBL" id="JAAGOB010000014">
    <property type="protein sequence ID" value="NED97860.1"/>
    <property type="molecule type" value="Genomic_DNA"/>
</dbReference>
<dbReference type="PANTHER" id="PTHR20883">
    <property type="entry name" value="PHYTANOYL-COA DIOXYGENASE DOMAIN CONTAINING 1"/>
    <property type="match status" value="1"/>
</dbReference>
<evidence type="ECO:0000313" key="2">
    <source>
        <dbReference type="EMBL" id="NED97860.1"/>
    </source>
</evidence>
<protein>
    <submittedName>
        <fullName evidence="2">Phytanoyl-CoA dioxygenase family protein</fullName>
    </submittedName>
</protein>
<evidence type="ECO:0000313" key="3">
    <source>
        <dbReference type="Proteomes" id="UP000469185"/>
    </source>
</evidence>
<keyword evidence="2" id="KW-0223">Dioxygenase</keyword>
<gene>
    <name evidence="2" type="ORF">G1H11_21410</name>
</gene>
<reference evidence="2 3" key="1">
    <citation type="submission" date="2020-02" db="EMBL/GenBank/DDBJ databases">
        <authorList>
            <person name="Li X.-J."/>
            <person name="Feng X.-M."/>
        </authorList>
    </citation>
    <scope>NUCLEOTIDE SEQUENCE [LARGE SCALE GENOMIC DNA]</scope>
    <source>
        <strain evidence="2 3">CGMCC 4.7225</strain>
    </source>
</reference>
<organism evidence="2 3">
    <name type="scientific">Phytoactinopolyspora alkaliphila</name>
    <dbReference type="NCBI Taxonomy" id="1783498"/>
    <lineage>
        <taxon>Bacteria</taxon>
        <taxon>Bacillati</taxon>
        <taxon>Actinomycetota</taxon>
        <taxon>Actinomycetes</taxon>
        <taxon>Jiangellales</taxon>
        <taxon>Jiangellaceae</taxon>
        <taxon>Phytoactinopolyspora</taxon>
    </lineage>
</organism>
<dbReference type="PANTHER" id="PTHR20883:SF48">
    <property type="entry name" value="ECTOINE DIOXYGENASE"/>
    <property type="match status" value="1"/>
</dbReference>
<keyword evidence="3" id="KW-1185">Reference proteome</keyword>
<evidence type="ECO:0000256" key="1">
    <source>
        <dbReference type="SAM" id="MobiDB-lite"/>
    </source>
</evidence>
<proteinExistence type="predicted"/>
<dbReference type="Proteomes" id="UP000469185">
    <property type="component" value="Unassembled WGS sequence"/>
</dbReference>